<protein>
    <submittedName>
        <fullName evidence="1">Uncharacterized protein</fullName>
    </submittedName>
</protein>
<dbReference type="EMBL" id="QXTE01000115">
    <property type="protein sequence ID" value="TFK05389.1"/>
    <property type="molecule type" value="Genomic_DNA"/>
</dbReference>
<dbReference type="AlphaFoldDB" id="A0A4D9E575"/>
<sequence>MSLAQRLLHRALPSASCIIATAPPAGGKIRDARSIRESWQHCGGCLEGTLLTHQYPQAGEAAILLSPSPTPSLSFAAPHTYLPNPPAPQSPFTVSLLLLTVPGMSRLAPRP</sequence>
<evidence type="ECO:0000313" key="2">
    <source>
        <dbReference type="Proteomes" id="UP000297703"/>
    </source>
</evidence>
<reference evidence="1 2" key="2">
    <citation type="submission" date="2019-04" db="EMBL/GenBank/DDBJ databases">
        <title>The genome sequence of big-headed turtle.</title>
        <authorList>
            <person name="Gong S."/>
        </authorList>
    </citation>
    <scope>NUCLEOTIDE SEQUENCE [LARGE SCALE GENOMIC DNA]</scope>
    <source>
        <strain evidence="1">DO16091913</strain>
        <tissue evidence="1">Muscle</tissue>
    </source>
</reference>
<organism evidence="1 2">
    <name type="scientific">Platysternon megacephalum</name>
    <name type="common">big-headed turtle</name>
    <dbReference type="NCBI Taxonomy" id="55544"/>
    <lineage>
        <taxon>Eukaryota</taxon>
        <taxon>Metazoa</taxon>
        <taxon>Chordata</taxon>
        <taxon>Craniata</taxon>
        <taxon>Vertebrata</taxon>
        <taxon>Euteleostomi</taxon>
        <taxon>Archelosauria</taxon>
        <taxon>Testudinata</taxon>
        <taxon>Testudines</taxon>
        <taxon>Cryptodira</taxon>
        <taxon>Durocryptodira</taxon>
        <taxon>Testudinoidea</taxon>
        <taxon>Platysternidae</taxon>
        <taxon>Platysternon</taxon>
    </lineage>
</organism>
<reference evidence="1 2" key="1">
    <citation type="submission" date="2019-04" db="EMBL/GenBank/DDBJ databases">
        <title>Draft genome of the big-headed turtle Platysternon megacephalum.</title>
        <authorList>
            <person name="Gong S."/>
        </authorList>
    </citation>
    <scope>NUCLEOTIDE SEQUENCE [LARGE SCALE GENOMIC DNA]</scope>
    <source>
        <strain evidence="1">DO16091913</strain>
        <tissue evidence="1">Muscle</tissue>
    </source>
</reference>
<comment type="caution">
    <text evidence="1">The sequence shown here is derived from an EMBL/GenBank/DDBJ whole genome shotgun (WGS) entry which is preliminary data.</text>
</comment>
<name>A0A4D9E575_9SAUR</name>
<evidence type="ECO:0000313" key="1">
    <source>
        <dbReference type="EMBL" id="TFK05389.1"/>
    </source>
</evidence>
<keyword evidence="2" id="KW-1185">Reference proteome</keyword>
<proteinExistence type="predicted"/>
<accession>A0A4D9E575</accession>
<gene>
    <name evidence="1" type="ORF">DR999_PMT12002</name>
</gene>
<dbReference type="Proteomes" id="UP000297703">
    <property type="component" value="Unassembled WGS sequence"/>
</dbReference>